<sequence length="88" mass="9467">EKNTDGSEIEEELGIMEDGEKGAGWLSEGLIKQISENLKEVIAPSGTTRVPSGLGTKASGKLKASKWHSLFVTYPPLTAIDVFIGDYE</sequence>
<name>A0A9P6NPE7_9BASI</name>
<proteinExistence type="predicted"/>
<feature type="non-terminal residue" evidence="1">
    <location>
        <position position="1"/>
    </location>
</feature>
<comment type="caution">
    <text evidence="1">The sequence shown here is derived from an EMBL/GenBank/DDBJ whole genome shotgun (WGS) entry which is preliminary data.</text>
</comment>
<dbReference type="AlphaFoldDB" id="A0A9P6NPE7"/>
<organism evidence="1 2">
    <name type="scientific">Cronartium quercuum f. sp. fusiforme G11</name>
    <dbReference type="NCBI Taxonomy" id="708437"/>
    <lineage>
        <taxon>Eukaryota</taxon>
        <taxon>Fungi</taxon>
        <taxon>Dikarya</taxon>
        <taxon>Basidiomycota</taxon>
        <taxon>Pucciniomycotina</taxon>
        <taxon>Pucciniomycetes</taxon>
        <taxon>Pucciniales</taxon>
        <taxon>Coleosporiaceae</taxon>
        <taxon>Cronartium</taxon>
    </lineage>
</organism>
<keyword evidence="2" id="KW-1185">Reference proteome</keyword>
<reference evidence="1" key="1">
    <citation type="submission" date="2013-11" db="EMBL/GenBank/DDBJ databases">
        <title>Genome sequence of the fusiform rust pathogen reveals effectors for host alternation and coevolution with pine.</title>
        <authorList>
            <consortium name="DOE Joint Genome Institute"/>
            <person name="Smith K."/>
            <person name="Pendleton A."/>
            <person name="Kubisiak T."/>
            <person name="Anderson C."/>
            <person name="Salamov A."/>
            <person name="Aerts A."/>
            <person name="Riley R."/>
            <person name="Clum A."/>
            <person name="Lindquist E."/>
            <person name="Ence D."/>
            <person name="Campbell M."/>
            <person name="Kronenberg Z."/>
            <person name="Feau N."/>
            <person name="Dhillon B."/>
            <person name="Hamelin R."/>
            <person name="Burleigh J."/>
            <person name="Smith J."/>
            <person name="Yandell M."/>
            <person name="Nelson C."/>
            <person name="Grigoriev I."/>
            <person name="Davis J."/>
        </authorList>
    </citation>
    <scope>NUCLEOTIDE SEQUENCE</scope>
    <source>
        <strain evidence="1">G11</strain>
    </source>
</reference>
<evidence type="ECO:0000313" key="2">
    <source>
        <dbReference type="Proteomes" id="UP000886653"/>
    </source>
</evidence>
<protein>
    <submittedName>
        <fullName evidence="1">Uncharacterized protein</fullName>
    </submittedName>
</protein>
<gene>
    <name evidence="1" type="ORF">CROQUDRAFT_28427</name>
</gene>
<evidence type="ECO:0000313" key="1">
    <source>
        <dbReference type="EMBL" id="KAG0147215.1"/>
    </source>
</evidence>
<dbReference type="Proteomes" id="UP000886653">
    <property type="component" value="Unassembled WGS sequence"/>
</dbReference>
<accession>A0A9P6NPE7</accession>
<dbReference type="EMBL" id="MU167250">
    <property type="protein sequence ID" value="KAG0147215.1"/>
    <property type="molecule type" value="Genomic_DNA"/>
</dbReference>
<feature type="non-terminal residue" evidence="1">
    <location>
        <position position="88"/>
    </location>
</feature>